<accession>A0A7Y6Q746</accession>
<keyword evidence="4" id="KW-1185">Reference proteome</keyword>
<dbReference type="Proteomes" id="UP000520198">
    <property type="component" value="Unassembled WGS sequence"/>
</dbReference>
<proteinExistence type="inferred from homology"/>
<dbReference type="EMBL" id="JABWDU010000003">
    <property type="protein sequence ID" value="NVD40269.1"/>
    <property type="molecule type" value="Genomic_DNA"/>
</dbReference>
<comment type="similarity">
    <text evidence="1">Belongs to the AHA1 family.</text>
</comment>
<organism evidence="3 4">
    <name type="scientific">Ensifer oleiphilus</name>
    <dbReference type="NCBI Taxonomy" id="2742698"/>
    <lineage>
        <taxon>Bacteria</taxon>
        <taxon>Pseudomonadati</taxon>
        <taxon>Pseudomonadota</taxon>
        <taxon>Alphaproteobacteria</taxon>
        <taxon>Hyphomicrobiales</taxon>
        <taxon>Rhizobiaceae</taxon>
        <taxon>Sinorhizobium/Ensifer group</taxon>
        <taxon>Ensifer</taxon>
    </lineage>
</organism>
<dbReference type="InterPro" id="IPR013538">
    <property type="entry name" value="ASHA1/2-like_C"/>
</dbReference>
<reference evidence="3 4" key="1">
    <citation type="submission" date="2020-06" db="EMBL/GenBank/DDBJ databases">
        <authorList>
            <person name="Grouzdev D.S."/>
        </authorList>
    </citation>
    <scope>NUCLEOTIDE SEQUENCE [LARGE SCALE GENOMIC DNA]</scope>
    <source>
        <strain evidence="3 4">HO-A22</strain>
    </source>
</reference>
<dbReference type="Pfam" id="PF08327">
    <property type="entry name" value="AHSA1"/>
    <property type="match status" value="1"/>
</dbReference>
<dbReference type="RefSeq" id="WP_176353769.1">
    <property type="nucleotide sequence ID" value="NZ_JABWDU010000003.1"/>
</dbReference>
<gene>
    <name evidence="3" type="ORF">HT585_15480</name>
</gene>
<evidence type="ECO:0000313" key="4">
    <source>
        <dbReference type="Proteomes" id="UP000520198"/>
    </source>
</evidence>
<name>A0A7Y6Q746_9HYPH</name>
<feature type="domain" description="Activator of Hsp90 ATPase homologue 1/2-like C-terminal" evidence="2">
    <location>
        <begin position="19"/>
        <end position="151"/>
    </location>
</feature>
<comment type="caution">
    <text evidence="3">The sequence shown here is derived from an EMBL/GenBank/DDBJ whole genome shotgun (WGS) entry which is preliminary data.</text>
</comment>
<protein>
    <submittedName>
        <fullName evidence="3">SRPBCC domain-containing protein</fullName>
    </submittedName>
</protein>
<dbReference type="AlphaFoldDB" id="A0A7Y6Q746"/>
<evidence type="ECO:0000259" key="2">
    <source>
        <dbReference type="Pfam" id="PF08327"/>
    </source>
</evidence>
<sequence length="158" mass="17435">MNRSKAEHATVVVERIYASPPQLVFAAWSDRDALATWSAPGDGWELAWRAFDFTVGHTDICTFGAIDAEPYINTTRYEEIKPNQRIVYASTISYLGDLIFAGVVTVEFSAVGDATRIVMTENGVYLDGSDSALGHEDGWAAMLDSLGDYLKRRLRHAA</sequence>
<dbReference type="InterPro" id="IPR023393">
    <property type="entry name" value="START-like_dom_sf"/>
</dbReference>
<evidence type="ECO:0000313" key="3">
    <source>
        <dbReference type="EMBL" id="NVD40269.1"/>
    </source>
</evidence>
<dbReference type="SUPFAM" id="SSF55961">
    <property type="entry name" value="Bet v1-like"/>
    <property type="match status" value="1"/>
</dbReference>
<dbReference type="Gene3D" id="3.30.530.20">
    <property type="match status" value="1"/>
</dbReference>
<evidence type="ECO:0000256" key="1">
    <source>
        <dbReference type="ARBA" id="ARBA00006817"/>
    </source>
</evidence>